<dbReference type="UniPathway" id="UPA00035">
    <property type="reaction ID" value="UER00042"/>
</dbReference>
<dbReference type="EMBL" id="CP047588">
    <property type="protein sequence ID" value="QIE01996.1"/>
    <property type="molecule type" value="Genomic_DNA"/>
</dbReference>
<comment type="similarity">
    <text evidence="15">Belongs to the TrpC family.</text>
</comment>
<dbReference type="GO" id="GO:0000162">
    <property type="term" value="P:L-tryptophan biosynthetic process"/>
    <property type="evidence" value="ECO:0007669"/>
    <property type="project" value="UniProtKB-UniRule"/>
</dbReference>
<evidence type="ECO:0000256" key="2">
    <source>
        <dbReference type="ARBA" id="ARBA00001633"/>
    </source>
</evidence>
<evidence type="ECO:0000256" key="12">
    <source>
        <dbReference type="ARBA" id="ARBA00023239"/>
    </source>
</evidence>
<dbReference type="InterPro" id="IPR045186">
    <property type="entry name" value="Indole-3-glycerol_P_synth"/>
</dbReference>
<dbReference type="HAMAP" id="MF_00135">
    <property type="entry name" value="PRAI"/>
    <property type="match status" value="1"/>
</dbReference>
<keyword evidence="9 15" id="KW-0822">Tryptophan biosynthesis</keyword>
<comment type="function">
    <text evidence="14">Bifunctional enzyme that catalyzes two sequential steps of tryptophan biosynthetic pathway. The first reaction is catalyzed by the isomerase, coded by the TrpF domain; the second reaction is catalyzed by the synthase, coded by the TrpC domain.</text>
</comment>
<name>A0A6C1FC64_BUCUN</name>
<evidence type="ECO:0000256" key="6">
    <source>
        <dbReference type="ARBA" id="ARBA00009847"/>
    </source>
</evidence>
<evidence type="ECO:0000259" key="18">
    <source>
        <dbReference type="Pfam" id="PF00697"/>
    </source>
</evidence>
<evidence type="ECO:0000256" key="5">
    <source>
        <dbReference type="ARBA" id="ARBA00007902"/>
    </source>
</evidence>
<sequence length="457" mass="52576">MQDTILNKIIQDKQSWIEIRKKAQPLITFKNKINRKTRDFFNALKKKKPCFILEYKKTSPSLGTIRNNFNLLEISNVYKKYASAVSVLTDEQYFHGNLKFINIVRKNVTQPILCKDFFIDVYQIYLARYYKADAILLMLSILDNAKYQALSEIAQQLNMSVLTEVNNECELQRALQLNANIIGINNRNLHDLSIDLNRTRILASNIKKNKSKNNIIISESGIHKYSQIRELSQLVDGFLIGSHLMSQKNLEIGVRSIIFGRNKVCGLTRQIDIQYIEKYGAIYGGLIFIENSFRYITKEIAKKIIINNKLRYVGVFQNENIKIVSHIAQEISLYAIQLHGNENQEYINALRKILPKQIKIWKAFSINCTLPIRDLNNINMYIFDSSSGGSNTSFNWAILKNSILDNVILAGGINLDNIIRASYLNCAGLDLNSGVEIFPGVKDPKKIKLIFKKLRYY</sequence>
<evidence type="ECO:0000256" key="3">
    <source>
        <dbReference type="ARBA" id="ARBA00004664"/>
    </source>
</evidence>
<comment type="similarity">
    <text evidence="16">Belongs to the TrpF family.</text>
</comment>
<evidence type="ECO:0000256" key="15">
    <source>
        <dbReference type="HAMAP-Rule" id="MF_00134"/>
    </source>
</evidence>
<feature type="domain" description="Indole-3-glycerol phosphate synthase" evidence="17">
    <location>
        <begin position="6"/>
        <end position="255"/>
    </location>
</feature>
<dbReference type="GO" id="GO:0004425">
    <property type="term" value="F:indole-3-glycerol-phosphate synthase activity"/>
    <property type="evidence" value="ECO:0007669"/>
    <property type="project" value="UniProtKB-UniRule"/>
</dbReference>
<proteinExistence type="inferred from homology"/>
<comment type="pathway">
    <text evidence="3 16">Amino-acid biosynthesis; L-tryptophan biosynthesis; L-tryptophan from chorismate: step 3/5.</text>
</comment>
<dbReference type="InterPro" id="IPR013785">
    <property type="entry name" value="Aldolase_TIM"/>
</dbReference>
<keyword evidence="8 15" id="KW-0210">Decarboxylase</keyword>
<dbReference type="Proteomes" id="UP000502958">
    <property type="component" value="Chromosome"/>
</dbReference>
<dbReference type="HAMAP" id="MF_00134_B">
    <property type="entry name" value="IGPS_B"/>
    <property type="match status" value="1"/>
</dbReference>
<dbReference type="InterPro" id="IPR001240">
    <property type="entry name" value="PRAI_dom"/>
</dbReference>
<organism evidence="19 20">
    <name type="scientific">Buchnera aphidicola subsp. Uroleucon sonchi</name>
    <dbReference type="NCBI Taxonomy" id="118118"/>
    <lineage>
        <taxon>Bacteria</taxon>
        <taxon>Pseudomonadati</taxon>
        <taxon>Pseudomonadota</taxon>
        <taxon>Gammaproteobacteria</taxon>
        <taxon>Enterobacterales</taxon>
        <taxon>Erwiniaceae</taxon>
        <taxon>Buchnera</taxon>
    </lineage>
</organism>
<dbReference type="InterPro" id="IPR013798">
    <property type="entry name" value="Indole-3-glycerol_P_synth_dom"/>
</dbReference>
<dbReference type="PROSITE" id="PS00614">
    <property type="entry name" value="IGPS"/>
    <property type="match status" value="1"/>
</dbReference>
<evidence type="ECO:0000256" key="9">
    <source>
        <dbReference type="ARBA" id="ARBA00022822"/>
    </source>
</evidence>
<dbReference type="EC" id="4.1.1.48" evidence="15"/>
<dbReference type="AlphaFoldDB" id="A0A6C1FC64"/>
<evidence type="ECO:0000313" key="20">
    <source>
        <dbReference type="Proteomes" id="UP000502958"/>
    </source>
</evidence>
<dbReference type="FunFam" id="3.20.20.70:FF:000024">
    <property type="entry name" value="Indole-3-glycerol phosphate synthase"/>
    <property type="match status" value="1"/>
</dbReference>
<evidence type="ECO:0000256" key="7">
    <source>
        <dbReference type="ARBA" id="ARBA00022605"/>
    </source>
</evidence>
<dbReference type="SUPFAM" id="SSF51366">
    <property type="entry name" value="Ribulose-phoshate binding barrel"/>
    <property type="match status" value="2"/>
</dbReference>
<feature type="domain" description="N-(5'phosphoribosyl) anthranilate isomerase (PRAI)" evidence="18">
    <location>
        <begin position="262"/>
        <end position="452"/>
    </location>
</feature>
<dbReference type="RefSeq" id="WP_163119239.1">
    <property type="nucleotide sequence ID" value="NZ_CP047588.1"/>
</dbReference>
<evidence type="ECO:0000256" key="4">
    <source>
        <dbReference type="ARBA" id="ARBA00004696"/>
    </source>
</evidence>
<dbReference type="Gene3D" id="3.20.20.70">
    <property type="entry name" value="Aldolase class I"/>
    <property type="match status" value="2"/>
</dbReference>
<evidence type="ECO:0000256" key="1">
    <source>
        <dbReference type="ARBA" id="ARBA00001164"/>
    </source>
</evidence>
<dbReference type="PANTHER" id="PTHR22854">
    <property type="entry name" value="TRYPTOPHAN BIOSYNTHESIS PROTEIN"/>
    <property type="match status" value="1"/>
</dbReference>
<dbReference type="Pfam" id="PF00697">
    <property type="entry name" value="PRAI"/>
    <property type="match status" value="1"/>
</dbReference>
<keyword evidence="7 15" id="KW-0028">Amino-acid biosynthesis</keyword>
<dbReference type="InterPro" id="IPR011060">
    <property type="entry name" value="RibuloseP-bd_barrel"/>
</dbReference>
<accession>A0A6C1FC64</accession>
<comment type="catalytic activity">
    <reaction evidence="2 15">
        <text>1-(2-carboxyphenylamino)-1-deoxy-D-ribulose 5-phosphate + H(+) = (1S,2R)-1-C-(indol-3-yl)glycerol 3-phosphate + CO2 + H2O</text>
        <dbReference type="Rhea" id="RHEA:23476"/>
        <dbReference type="ChEBI" id="CHEBI:15377"/>
        <dbReference type="ChEBI" id="CHEBI:15378"/>
        <dbReference type="ChEBI" id="CHEBI:16526"/>
        <dbReference type="ChEBI" id="CHEBI:58613"/>
        <dbReference type="ChEBI" id="CHEBI:58866"/>
        <dbReference type="EC" id="4.1.1.48"/>
    </reaction>
</comment>
<comment type="similarity">
    <text evidence="5">In the N-terminal section; belongs to the TrpC family.</text>
</comment>
<comment type="similarity">
    <text evidence="6">In the C-terminal section; belongs to the TrpF family.</text>
</comment>
<evidence type="ECO:0000256" key="14">
    <source>
        <dbReference type="ARBA" id="ARBA00025592"/>
    </source>
</evidence>
<evidence type="ECO:0000256" key="16">
    <source>
        <dbReference type="HAMAP-Rule" id="MF_00135"/>
    </source>
</evidence>
<keyword evidence="13" id="KW-0511">Multifunctional enzyme</keyword>
<dbReference type="CDD" id="cd00405">
    <property type="entry name" value="PRAI"/>
    <property type="match status" value="1"/>
</dbReference>
<dbReference type="GO" id="GO:0004640">
    <property type="term" value="F:phosphoribosylanthranilate isomerase activity"/>
    <property type="evidence" value="ECO:0007669"/>
    <property type="project" value="UniProtKB-UniRule"/>
</dbReference>
<dbReference type="PANTHER" id="PTHR22854:SF2">
    <property type="entry name" value="INDOLE-3-GLYCEROL-PHOSPHATE SYNTHASE"/>
    <property type="match status" value="1"/>
</dbReference>
<evidence type="ECO:0000256" key="11">
    <source>
        <dbReference type="ARBA" id="ARBA00023235"/>
    </source>
</evidence>
<evidence type="ECO:0000256" key="10">
    <source>
        <dbReference type="ARBA" id="ARBA00023141"/>
    </source>
</evidence>
<evidence type="ECO:0000259" key="17">
    <source>
        <dbReference type="Pfam" id="PF00218"/>
    </source>
</evidence>
<keyword evidence="10 15" id="KW-0057">Aromatic amino acid biosynthesis</keyword>
<dbReference type="NCBIfam" id="NF006945">
    <property type="entry name" value="PRK09427.1"/>
    <property type="match status" value="1"/>
</dbReference>
<gene>
    <name evidence="19" type="primary">trpCF</name>
    <name evidence="15" type="synonym">trpC</name>
    <name evidence="16" type="synonym">trpF</name>
    <name evidence="19" type="ORF">GUU85_01300</name>
</gene>
<reference evidence="19 20" key="1">
    <citation type="submission" date="2020-01" db="EMBL/GenBank/DDBJ databases">
        <title>Complete genome of Buchnera aphidicola isolated from Chaitophorus populeti.</title>
        <authorList>
            <person name="Park J."/>
            <person name="Xi H."/>
        </authorList>
    </citation>
    <scope>NUCLEOTIDE SEQUENCE [LARGE SCALE GENOMIC DNA]</scope>
    <source>
        <strain evidence="19 20">UsonBac</strain>
    </source>
</reference>
<keyword evidence="11 16" id="KW-0413">Isomerase</keyword>
<evidence type="ECO:0000256" key="13">
    <source>
        <dbReference type="ARBA" id="ARBA00023268"/>
    </source>
</evidence>
<comment type="catalytic activity">
    <reaction evidence="1 16">
        <text>N-(5-phospho-beta-D-ribosyl)anthranilate = 1-(2-carboxyphenylamino)-1-deoxy-D-ribulose 5-phosphate</text>
        <dbReference type="Rhea" id="RHEA:21540"/>
        <dbReference type="ChEBI" id="CHEBI:18277"/>
        <dbReference type="ChEBI" id="CHEBI:58613"/>
        <dbReference type="EC" id="5.3.1.24"/>
    </reaction>
</comment>
<protein>
    <recommendedName>
        <fullName evidence="15 16">Multifunctional fusion protein</fullName>
    </recommendedName>
    <domain>
        <recommendedName>
            <fullName evidence="15">Indole-3-glycerol phosphate synthase</fullName>
            <shortName evidence="15">IGPS</shortName>
            <ecNumber evidence="15">4.1.1.48</ecNumber>
        </recommendedName>
    </domain>
    <domain>
        <recommendedName>
            <fullName evidence="16">N-(5'-phosphoribosyl)anthranilate isomerase</fullName>
            <shortName evidence="16">PRAI</shortName>
            <ecNumber evidence="16">5.3.1.24</ecNumber>
        </recommendedName>
    </domain>
</protein>
<dbReference type="CDD" id="cd00331">
    <property type="entry name" value="IGPS"/>
    <property type="match status" value="1"/>
</dbReference>
<dbReference type="EC" id="5.3.1.24" evidence="16"/>
<dbReference type="Pfam" id="PF00218">
    <property type="entry name" value="IGPS"/>
    <property type="match status" value="1"/>
</dbReference>
<evidence type="ECO:0000256" key="8">
    <source>
        <dbReference type="ARBA" id="ARBA00022793"/>
    </source>
</evidence>
<comment type="pathway">
    <text evidence="4 15">Amino-acid biosynthesis; L-tryptophan biosynthesis; L-tryptophan from chorismate: step 4/5.</text>
</comment>
<dbReference type="InterPro" id="IPR001468">
    <property type="entry name" value="Indole-3-GlycerolPSynthase_CS"/>
</dbReference>
<evidence type="ECO:0000313" key="19">
    <source>
        <dbReference type="EMBL" id="QIE01996.1"/>
    </source>
</evidence>
<keyword evidence="12 15" id="KW-0456">Lyase</keyword>